<dbReference type="Pfam" id="PF00098">
    <property type="entry name" value="zf-CCHC"/>
    <property type="match status" value="1"/>
</dbReference>
<feature type="region of interest" description="Disordered" evidence="2">
    <location>
        <begin position="726"/>
        <end position="747"/>
    </location>
</feature>
<organism evidence="4 5">
    <name type="scientific">Chenopodium quinoa</name>
    <name type="common">Quinoa</name>
    <dbReference type="NCBI Taxonomy" id="63459"/>
    <lineage>
        <taxon>Eukaryota</taxon>
        <taxon>Viridiplantae</taxon>
        <taxon>Streptophyta</taxon>
        <taxon>Embryophyta</taxon>
        <taxon>Tracheophyta</taxon>
        <taxon>Spermatophyta</taxon>
        <taxon>Magnoliopsida</taxon>
        <taxon>eudicotyledons</taxon>
        <taxon>Gunneridae</taxon>
        <taxon>Pentapetalae</taxon>
        <taxon>Caryophyllales</taxon>
        <taxon>Chenopodiaceae</taxon>
        <taxon>Chenopodioideae</taxon>
        <taxon>Atripliceae</taxon>
        <taxon>Chenopodium</taxon>
    </lineage>
</organism>
<dbReference type="InterPro" id="IPR012337">
    <property type="entry name" value="RNaseH-like_sf"/>
</dbReference>
<sequence length="1095" mass="123498">MAADKGEVKLEKFDGKDFGFWKMQIEDYLYQKKLYQPLEEKKPDGMQEAKWKLLDRQALGVIRLTLSRNVAFNIAKETTTAGLMKALSNMYEKPSTSNKVHLMRRLFSLRMSEGGSVAQHLNELNSVTTQLSSVEIKFDDEVLALILLSSLPDSWNATVTAVSSSSGNNKLKFDDVRDLVLSEEIRRRESGESSSSSVLHTESRGRNLIRSNERGRSNYRGQSRDKRSKSRNPNNFQNSKTVECWNCGKIGHYKNQCKGTPKDKEVKAEANVTSTGEGDDALICSLESKEESWVLDSGASFHATSNKNFFEKYVHRNLGQVYLGDDQPCYIVGQGNVKIKLNGSAWELKDVKHVPDLRKNLISVGQLAREGSDMNDIIKLKHQLSKEFDMKDLGPAKKILGMQITRDKQRGTLQLSQSEYIKRVLQRFNMGDAKLSAIHLAKNSAFHSRTKHIGIRYHFIRSLLEDEVLTLKKILGSKNPADMLTKTVTIDKLKLCSTSIGLKMTEDYRFIGAKKIARLDAKSLEQAHRYVLLHSDEMAEFRDEFLRQKRRENRFRGVRSDTIIEYDWIIKDFSDCLRAQVRNIDSSNEQRKLRKALASGLYDRTTEYKGFVINGYKFLTVDHERYRRTQNSGVMVEADGQFYYGKVRKIYELSYNGTYKVVVFRCDGADISKGLKKYKNGGISVNFSKLMHSGRLMKDDPFIFFISSETGAIMVMIKVREQVKEQGTGQGTSQGTGQGTNQGIGQGTSVAYTVTSDGLNNSNASQMNFGENSSNDNGNEACRNGGGSRRNAKRKKRSIPVNGSSSTNEAHDWSDDVNFDEREDVRAIDSEGNVQLWSGSIQPHDVWFLEKGVRFEVTFNGFCQPIRKGGSILVKFISSIAKKDDICPIRDDMAKKKRIDSSAANSSTPKPQEVIENEVFNDLMGTSYNSSNDQIMKADFARYKRHTTDLLLRLTTQMTNVLDAVRSGNVSNEMLYATSTALRSIHAQGQPDCILQIDGSFEKNSGRSGFGWAMKLTDGDFLDAGASFGLTTSALHSEAQACLEALKWCTTMGFSKVLLYSDSMNMINLLRKKEVDNLNVYWTIREIQHLGLRFK</sequence>
<dbReference type="CDD" id="cd09272">
    <property type="entry name" value="RNase_HI_RT_Ty1"/>
    <property type="match status" value="1"/>
</dbReference>
<dbReference type="Pfam" id="PF14223">
    <property type="entry name" value="Retrotran_gag_2"/>
    <property type="match status" value="1"/>
</dbReference>
<feature type="compositionally biased region" description="Basic and acidic residues" evidence="2">
    <location>
        <begin position="201"/>
        <end position="216"/>
    </location>
</feature>
<dbReference type="InterPro" id="IPR036875">
    <property type="entry name" value="Znf_CCHC_sf"/>
</dbReference>
<keyword evidence="1" id="KW-0862">Zinc</keyword>
<dbReference type="Proteomes" id="UP000596660">
    <property type="component" value="Unplaced"/>
</dbReference>
<dbReference type="EnsemblPlants" id="AUR62003191-RA">
    <property type="protein sequence ID" value="AUR62003191-RA:cds"/>
    <property type="gene ID" value="AUR62003191"/>
</dbReference>
<dbReference type="Gramene" id="AUR62003191-RA">
    <property type="protein sequence ID" value="AUR62003191-RA:cds"/>
    <property type="gene ID" value="AUR62003191"/>
</dbReference>
<keyword evidence="1" id="KW-0479">Metal-binding</keyword>
<proteinExistence type="predicted"/>
<dbReference type="SUPFAM" id="SSF53098">
    <property type="entry name" value="Ribonuclease H-like"/>
    <property type="match status" value="1"/>
</dbReference>
<dbReference type="Pfam" id="PF22936">
    <property type="entry name" value="Pol_BBD"/>
    <property type="match status" value="1"/>
</dbReference>
<dbReference type="InterPro" id="IPR054722">
    <property type="entry name" value="PolX-like_BBD"/>
</dbReference>
<dbReference type="InterPro" id="IPR044730">
    <property type="entry name" value="RNase_H-like_dom_plant"/>
</dbReference>
<dbReference type="PROSITE" id="PS50158">
    <property type="entry name" value="ZF_CCHC"/>
    <property type="match status" value="1"/>
</dbReference>
<keyword evidence="5" id="KW-1185">Reference proteome</keyword>
<evidence type="ECO:0000313" key="5">
    <source>
        <dbReference type="Proteomes" id="UP000596660"/>
    </source>
</evidence>
<evidence type="ECO:0000256" key="2">
    <source>
        <dbReference type="SAM" id="MobiDB-lite"/>
    </source>
</evidence>
<dbReference type="PANTHER" id="PTHR48258:SF12">
    <property type="entry name" value="TRANSPOSON PROTEIN, CACTA, EN_SPM SUB-CLASS"/>
    <property type="match status" value="1"/>
</dbReference>
<dbReference type="SMART" id="SM00343">
    <property type="entry name" value="ZnF_C2HC"/>
    <property type="match status" value="1"/>
</dbReference>
<evidence type="ECO:0000259" key="3">
    <source>
        <dbReference type="PROSITE" id="PS50158"/>
    </source>
</evidence>
<reference evidence="4" key="2">
    <citation type="submission" date="2021-03" db="UniProtKB">
        <authorList>
            <consortium name="EnsemblPlants"/>
        </authorList>
    </citation>
    <scope>IDENTIFICATION</scope>
</reference>
<dbReference type="CDD" id="cd06222">
    <property type="entry name" value="RNase_H_like"/>
    <property type="match status" value="1"/>
</dbReference>
<dbReference type="PANTHER" id="PTHR48258">
    <property type="entry name" value="DUF4218 DOMAIN-CONTAINING PROTEIN-RELATED"/>
    <property type="match status" value="1"/>
</dbReference>
<dbReference type="AlphaFoldDB" id="A0A803KVY3"/>
<feature type="region of interest" description="Disordered" evidence="2">
    <location>
        <begin position="762"/>
        <end position="816"/>
    </location>
</feature>
<dbReference type="Pfam" id="PF13456">
    <property type="entry name" value="RVT_3"/>
    <property type="match status" value="1"/>
</dbReference>
<feature type="compositionally biased region" description="Gly residues" evidence="2">
    <location>
        <begin position="728"/>
        <end position="746"/>
    </location>
</feature>
<accession>A0A803KVY3</accession>
<keyword evidence="1" id="KW-0863">Zinc-finger</keyword>
<feature type="compositionally biased region" description="Polar residues" evidence="2">
    <location>
        <begin position="762"/>
        <end position="778"/>
    </location>
</feature>
<dbReference type="GO" id="GO:0004523">
    <property type="term" value="F:RNA-DNA hybrid ribonuclease activity"/>
    <property type="evidence" value="ECO:0007669"/>
    <property type="project" value="InterPro"/>
</dbReference>
<dbReference type="InterPro" id="IPR036397">
    <property type="entry name" value="RNaseH_sf"/>
</dbReference>
<evidence type="ECO:0000313" key="4">
    <source>
        <dbReference type="EnsemblPlants" id="AUR62003191-RA:cds"/>
    </source>
</evidence>
<dbReference type="InterPro" id="IPR002156">
    <property type="entry name" value="RNaseH_domain"/>
</dbReference>
<dbReference type="Gene3D" id="3.30.420.10">
    <property type="entry name" value="Ribonuclease H-like superfamily/Ribonuclease H"/>
    <property type="match status" value="1"/>
</dbReference>
<evidence type="ECO:0000256" key="1">
    <source>
        <dbReference type="PROSITE-ProRule" id="PRU00047"/>
    </source>
</evidence>
<feature type="domain" description="CCHC-type" evidence="3">
    <location>
        <begin position="244"/>
        <end position="258"/>
    </location>
</feature>
<dbReference type="SUPFAM" id="SSF57756">
    <property type="entry name" value="Retrovirus zinc finger-like domains"/>
    <property type="match status" value="1"/>
</dbReference>
<feature type="region of interest" description="Disordered" evidence="2">
    <location>
        <begin position="186"/>
        <end position="237"/>
    </location>
</feature>
<name>A0A803KVY3_CHEQI</name>
<dbReference type="GO" id="GO:0008270">
    <property type="term" value="F:zinc ion binding"/>
    <property type="evidence" value="ECO:0007669"/>
    <property type="project" value="UniProtKB-KW"/>
</dbReference>
<protein>
    <recommendedName>
        <fullName evidence="3">CCHC-type domain-containing protein</fullName>
    </recommendedName>
</protein>
<dbReference type="GO" id="GO:0003676">
    <property type="term" value="F:nucleic acid binding"/>
    <property type="evidence" value="ECO:0007669"/>
    <property type="project" value="InterPro"/>
</dbReference>
<reference evidence="4" key="1">
    <citation type="journal article" date="2017" name="Nature">
        <title>The genome of Chenopodium quinoa.</title>
        <authorList>
            <person name="Jarvis D.E."/>
            <person name="Ho Y.S."/>
            <person name="Lightfoot D.J."/>
            <person name="Schmoeckel S.M."/>
            <person name="Li B."/>
            <person name="Borm T.J.A."/>
            <person name="Ohyanagi H."/>
            <person name="Mineta K."/>
            <person name="Michell C.T."/>
            <person name="Saber N."/>
            <person name="Kharbatia N.M."/>
            <person name="Rupper R.R."/>
            <person name="Sharp A.R."/>
            <person name="Dally N."/>
            <person name="Boughton B.A."/>
            <person name="Woo Y.H."/>
            <person name="Gao G."/>
            <person name="Schijlen E.G.W.M."/>
            <person name="Guo X."/>
            <person name="Momin A.A."/>
            <person name="Negrao S."/>
            <person name="Al-Babili S."/>
            <person name="Gehring C."/>
            <person name="Roessner U."/>
            <person name="Jung C."/>
            <person name="Murphy K."/>
            <person name="Arold S.T."/>
            <person name="Gojobori T."/>
            <person name="van der Linden C.G."/>
            <person name="van Loo E.N."/>
            <person name="Jellen E.N."/>
            <person name="Maughan P.J."/>
            <person name="Tester M."/>
        </authorList>
    </citation>
    <scope>NUCLEOTIDE SEQUENCE [LARGE SCALE GENOMIC DNA]</scope>
    <source>
        <strain evidence="4">cv. PI 614886</strain>
    </source>
</reference>
<dbReference type="InterPro" id="IPR001878">
    <property type="entry name" value="Znf_CCHC"/>
</dbReference>